<protein>
    <submittedName>
        <fullName evidence="2">Uncharacterized protein</fullName>
    </submittedName>
</protein>
<dbReference type="KEGG" id="trg:TRUGW13939_00628"/>
<feature type="region of interest" description="Disordered" evidence="1">
    <location>
        <begin position="333"/>
        <end position="381"/>
    </location>
</feature>
<dbReference type="OrthoDB" id="10428820at2759"/>
<reference evidence="3" key="1">
    <citation type="submission" date="2020-06" db="EMBL/GenBank/DDBJ databases">
        <title>A chromosome-scale genome assembly of Talaromyces rugulosus W13939.</title>
        <authorList>
            <person name="Wang B."/>
            <person name="Guo L."/>
            <person name="Ye K."/>
            <person name="Wang L."/>
        </authorList>
    </citation>
    <scope>NUCLEOTIDE SEQUENCE [LARGE SCALE GENOMIC DNA]</scope>
    <source>
        <strain evidence="3">W13939</strain>
    </source>
</reference>
<evidence type="ECO:0000256" key="1">
    <source>
        <dbReference type="SAM" id="MobiDB-lite"/>
    </source>
</evidence>
<proteinExistence type="predicted"/>
<sequence>MCLFNAYLYVLCGHIDYDISLRCIQFQRDSLTYLPLNFHDDCTPQHPEPENEVTGNLDQFIIVLPDETGPTARWASDTIEDYGEEEASFQSEKAKDNKPIISGLCGACTTAAQELIEMYQTHPFFGLAEEMVLDDATAITTVAVDGYDDKDQDTEFHGDYNDEAEKLFYQRQRYLQLQANRPMEGVLFDDLGFPLDNNKSNNKNTGMTAQQRFAAQVDMHNAWAKGCAVSSNDCYTNPLITHDGSPVSDDIVMCNEKNFVKNFDLLDDPFAVHGDKSLGKPGRHNDFLTNVMRVMDDDNNDNDDNDDNDNGSSNTVQLTRTLLNRTRTATLVIRPKKKLTSENKKRKRSVTFDLSSSTKSPAAPSDELHHQDKKRKISMVPDGCRYSLRSRSDASLANGL</sequence>
<dbReference type="AlphaFoldDB" id="A0A7H8QHS8"/>
<evidence type="ECO:0000313" key="3">
    <source>
        <dbReference type="Proteomes" id="UP000509510"/>
    </source>
</evidence>
<feature type="compositionally biased region" description="Basic residues" evidence="1">
    <location>
        <begin position="334"/>
        <end position="349"/>
    </location>
</feature>
<dbReference type="Proteomes" id="UP000509510">
    <property type="component" value="Chromosome I"/>
</dbReference>
<dbReference type="GeneID" id="55988141"/>
<dbReference type="RefSeq" id="XP_035339728.1">
    <property type="nucleotide sequence ID" value="XM_035483835.1"/>
</dbReference>
<accession>A0A7H8QHS8</accession>
<name>A0A7H8QHS8_TALRU</name>
<keyword evidence="3" id="KW-1185">Reference proteome</keyword>
<feature type="compositionally biased region" description="Acidic residues" evidence="1">
    <location>
        <begin position="297"/>
        <end position="309"/>
    </location>
</feature>
<evidence type="ECO:0000313" key="2">
    <source>
        <dbReference type="EMBL" id="QKX53549.1"/>
    </source>
</evidence>
<dbReference type="EMBL" id="CP055898">
    <property type="protein sequence ID" value="QKX53549.1"/>
    <property type="molecule type" value="Genomic_DNA"/>
</dbReference>
<organism evidence="2 3">
    <name type="scientific">Talaromyces rugulosus</name>
    <name type="common">Penicillium rugulosum</name>
    <dbReference type="NCBI Taxonomy" id="121627"/>
    <lineage>
        <taxon>Eukaryota</taxon>
        <taxon>Fungi</taxon>
        <taxon>Dikarya</taxon>
        <taxon>Ascomycota</taxon>
        <taxon>Pezizomycotina</taxon>
        <taxon>Eurotiomycetes</taxon>
        <taxon>Eurotiomycetidae</taxon>
        <taxon>Eurotiales</taxon>
        <taxon>Trichocomaceae</taxon>
        <taxon>Talaromyces</taxon>
        <taxon>Talaromyces sect. Islandici</taxon>
    </lineage>
</organism>
<gene>
    <name evidence="2" type="ORF">TRUGW13939_00628</name>
</gene>
<feature type="region of interest" description="Disordered" evidence="1">
    <location>
        <begin position="294"/>
        <end position="316"/>
    </location>
</feature>